<keyword evidence="4 5" id="KW-0642">Proline metabolism</keyword>
<keyword evidence="8" id="KW-1185">Reference proteome</keyword>
<evidence type="ECO:0000256" key="1">
    <source>
        <dbReference type="ARBA" id="ARBA00005869"/>
    </source>
</evidence>
<evidence type="ECO:0000313" key="8">
    <source>
        <dbReference type="Proteomes" id="UP000504638"/>
    </source>
</evidence>
<evidence type="ECO:0000256" key="5">
    <source>
        <dbReference type="RuleBase" id="RU364054"/>
    </source>
</evidence>
<dbReference type="PANTHER" id="PTHR13914:SF30">
    <property type="entry name" value="PROLINE DEHYDROGENASE"/>
    <property type="match status" value="1"/>
</dbReference>
<comment type="cofactor">
    <cofactor evidence="5">
        <name>FAD</name>
        <dbReference type="ChEBI" id="CHEBI:57692"/>
    </cofactor>
</comment>
<dbReference type="InterPro" id="IPR015659">
    <property type="entry name" value="Proline_oxidase"/>
</dbReference>
<keyword evidence="3 5" id="KW-0560">Oxidoreductase</keyword>
<comment type="catalytic activity">
    <reaction evidence="5">
        <text>L-proline + a quinone = (S)-1-pyrroline-5-carboxylate + a quinol + H(+)</text>
        <dbReference type="Rhea" id="RHEA:23784"/>
        <dbReference type="ChEBI" id="CHEBI:15378"/>
        <dbReference type="ChEBI" id="CHEBI:17388"/>
        <dbReference type="ChEBI" id="CHEBI:24646"/>
        <dbReference type="ChEBI" id="CHEBI:60039"/>
        <dbReference type="ChEBI" id="CHEBI:132124"/>
        <dbReference type="EC" id="1.5.5.2"/>
    </reaction>
</comment>
<reference evidence="9" key="3">
    <citation type="submission" date="2025-04" db="UniProtKB">
        <authorList>
            <consortium name="RefSeq"/>
        </authorList>
    </citation>
    <scope>IDENTIFICATION</scope>
    <source>
        <strain evidence="9">CBS 781.70</strain>
    </source>
</reference>
<evidence type="ECO:0000259" key="6">
    <source>
        <dbReference type="Pfam" id="PF01619"/>
    </source>
</evidence>
<evidence type="ECO:0000256" key="2">
    <source>
        <dbReference type="ARBA" id="ARBA00012695"/>
    </source>
</evidence>
<proteinExistence type="inferred from homology"/>
<evidence type="ECO:0000256" key="3">
    <source>
        <dbReference type="ARBA" id="ARBA00023002"/>
    </source>
</evidence>
<dbReference type="Proteomes" id="UP000504638">
    <property type="component" value="Unplaced"/>
</dbReference>
<dbReference type="GO" id="GO:0071949">
    <property type="term" value="F:FAD binding"/>
    <property type="evidence" value="ECO:0007669"/>
    <property type="project" value="TreeGrafter"/>
</dbReference>
<dbReference type="SUPFAM" id="SSF51730">
    <property type="entry name" value="FAD-linked oxidoreductase"/>
    <property type="match status" value="1"/>
</dbReference>
<dbReference type="GO" id="GO:0004657">
    <property type="term" value="F:proline dehydrogenase activity"/>
    <property type="evidence" value="ECO:0007669"/>
    <property type="project" value="UniProtKB-EC"/>
</dbReference>
<dbReference type="AlphaFoldDB" id="A0A6G1FUM6"/>
<dbReference type="Pfam" id="PF01619">
    <property type="entry name" value="Pro_dh"/>
    <property type="match status" value="1"/>
</dbReference>
<evidence type="ECO:0000313" key="7">
    <source>
        <dbReference type="EMBL" id="KAF1809392.1"/>
    </source>
</evidence>
<dbReference type="EMBL" id="ML975173">
    <property type="protein sequence ID" value="KAF1809392.1"/>
    <property type="molecule type" value="Genomic_DNA"/>
</dbReference>
<dbReference type="RefSeq" id="XP_033531023.1">
    <property type="nucleotide sequence ID" value="XM_033674030.1"/>
</dbReference>
<keyword evidence="5" id="KW-0274">FAD</keyword>
<dbReference type="InterPro" id="IPR029041">
    <property type="entry name" value="FAD-linked_oxidoreductase-like"/>
</dbReference>
<evidence type="ECO:0000256" key="4">
    <source>
        <dbReference type="ARBA" id="ARBA00023062"/>
    </source>
</evidence>
<dbReference type="OrthoDB" id="5464at2759"/>
<dbReference type="GO" id="GO:0005739">
    <property type="term" value="C:mitochondrion"/>
    <property type="evidence" value="ECO:0007669"/>
    <property type="project" value="TreeGrafter"/>
</dbReference>
<dbReference type="GO" id="GO:0010133">
    <property type="term" value="P:L-proline catabolic process to L-glutamate"/>
    <property type="evidence" value="ECO:0007669"/>
    <property type="project" value="TreeGrafter"/>
</dbReference>
<organism evidence="7">
    <name type="scientific">Eremomyces bilateralis CBS 781.70</name>
    <dbReference type="NCBI Taxonomy" id="1392243"/>
    <lineage>
        <taxon>Eukaryota</taxon>
        <taxon>Fungi</taxon>
        <taxon>Dikarya</taxon>
        <taxon>Ascomycota</taxon>
        <taxon>Pezizomycotina</taxon>
        <taxon>Dothideomycetes</taxon>
        <taxon>Dothideomycetes incertae sedis</taxon>
        <taxon>Eremomycetales</taxon>
        <taxon>Eremomycetaceae</taxon>
        <taxon>Eremomyces</taxon>
    </lineage>
</organism>
<gene>
    <name evidence="7 9" type="ORF">P152DRAFT_162434</name>
</gene>
<keyword evidence="5" id="KW-0285">Flavoprotein</keyword>
<dbReference type="GeneID" id="54414600"/>
<dbReference type="Gene3D" id="3.20.20.220">
    <property type="match status" value="1"/>
</dbReference>
<dbReference type="EC" id="1.5.5.2" evidence="2 5"/>
<feature type="domain" description="Proline dehydrogenase" evidence="6">
    <location>
        <begin position="134"/>
        <end position="457"/>
    </location>
</feature>
<protein>
    <recommendedName>
        <fullName evidence="2 5">Proline dehydrogenase</fullName>
        <ecNumber evidence="2 5">1.5.5.2</ecNumber>
    </recommendedName>
</protein>
<reference evidence="7 9" key="1">
    <citation type="submission" date="2020-01" db="EMBL/GenBank/DDBJ databases">
        <authorList>
            <consortium name="DOE Joint Genome Institute"/>
            <person name="Haridas S."/>
            <person name="Albert R."/>
            <person name="Binder M."/>
            <person name="Bloem J."/>
            <person name="Labutti K."/>
            <person name="Salamov A."/>
            <person name="Andreopoulos B."/>
            <person name="Baker S.E."/>
            <person name="Barry K."/>
            <person name="Bills G."/>
            <person name="Bluhm B.H."/>
            <person name="Cannon C."/>
            <person name="Castanera R."/>
            <person name="Culley D.E."/>
            <person name="Daum C."/>
            <person name="Ezra D."/>
            <person name="Gonzalez J.B."/>
            <person name="Henrissat B."/>
            <person name="Kuo A."/>
            <person name="Liang C."/>
            <person name="Lipzen A."/>
            <person name="Lutzoni F."/>
            <person name="Magnuson J."/>
            <person name="Mondo S."/>
            <person name="Nolan M."/>
            <person name="Ohm R."/>
            <person name="Pangilinan J."/>
            <person name="Park H.-J."/>
            <person name="Ramirez L."/>
            <person name="Alfaro M."/>
            <person name="Sun H."/>
            <person name="Tritt A."/>
            <person name="Yoshinaga Y."/>
            <person name="Zwiers L.-H."/>
            <person name="Turgeon B.G."/>
            <person name="Goodwin S.B."/>
            <person name="Spatafora J.W."/>
            <person name="Crous P.W."/>
            <person name="Grigoriev I.V."/>
        </authorList>
    </citation>
    <scope>NUCLEOTIDE SEQUENCE</scope>
    <source>
        <strain evidence="7 9">CBS 781.70</strain>
    </source>
</reference>
<accession>A0A6G1FUM6</accession>
<evidence type="ECO:0000313" key="9">
    <source>
        <dbReference type="RefSeq" id="XP_033531023.1"/>
    </source>
</evidence>
<comment type="function">
    <text evidence="5">Converts proline to delta-1-pyrroline-5-carboxylate.</text>
</comment>
<dbReference type="PANTHER" id="PTHR13914">
    <property type="entry name" value="PROLINE OXIDASE"/>
    <property type="match status" value="1"/>
</dbReference>
<sequence>MSWRGLPTAIIWISRRECAGGVRKIHTSNRKTAATASIGTLPGVVAKPKSYSSNSSITPLSILPTPNVLRTYLIASVTASPLLLRGCFAVLNRLLESKSTIIDVDRNPILRQIFKQTLYAQFCAGETKEEVRRTTSAMKSVGFDGIILEYALELLLDEKATNAVDPEVTKSEIATWKQGMTDSVDMTDSGEFVGLKWSGLGTEALRLLRGGQLPSPAMEQAIHEICDHAAAKNVKLLPSAEEESTNIGIDRWTQALQKKYNRDRSKGAILYNTYQAYLTSCPGKLARGLAEAEQEGYTLGVKLVRGAYMSSEPRSNIWSSKEETDKAYDELTESLIRRKYLGRLQPHDGSEGHAFPNVSIMLATHNQTSVRKAQEIRNELATKGEQLGELAYAQLYGMADEIGCQLVQNSKAAKRERETIGVQLDMPRTFKLVAWGTTKQCLHFLYRRARENQDAIARTKETKQAMWEELVRRMKALVVK</sequence>
<comment type="similarity">
    <text evidence="1 5">Belongs to the proline oxidase family.</text>
</comment>
<dbReference type="InterPro" id="IPR002872">
    <property type="entry name" value="Proline_DH_dom"/>
</dbReference>
<reference evidence="9" key="2">
    <citation type="submission" date="2020-04" db="EMBL/GenBank/DDBJ databases">
        <authorList>
            <consortium name="NCBI Genome Project"/>
        </authorList>
    </citation>
    <scope>NUCLEOTIDE SEQUENCE</scope>
    <source>
        <strain evidence="9">CBS 781.70</strain>
    </source>
</reference>
<name>A0A6G1FUM6_9PEZI</name>